<dbReference type="GO" id="GO:0003735">
    <property type="term" value="F:structural constituent of ribosome"/>
    <property type="evidence" value="ECO:0007669"/>
    <property type="project" value="InterPro"/>
</dbReference>
<dbReference type="Gene3D" id="6.10.160.10">
    <property type="match status" value="1"/>
</dbReference>
<dbReference type="PRINTS" id="PR00062">
    <property type="entry name" value="RIBOSOMALL20"/>
</dbReference>
<dbReference type="EMBL" id="UOEI01000340">
    <property type="protein sequence ID" value="VAW02763.1"/>
    <property type="molecule type" value="Genomic_DNA"/>
</dbReference>
<evidence type="ECO:0000256" key="2">
    <source>
        <dbReference type="ARBA" id="ARBA00022730"/>
    </source>
</evidence>
<dbReference type="GO" id="GO:0005840">
    <property type="term" value="C:ribosome"/>
    <property type="evidence" value="ECO:0007669"/>
    <property type="project" value="UniProtKB-KW"/>
</dbReference>
<evidence type="ECO:0000256" key="5">
    <source>
        <dbReference type="ARBA" id="ARBA00023274"/>
    </source>
</evidence>
<dbReference type="PROSITE" id="PS00937">
    <property type="entry name" value="RIBOSOMAL_L20"/>
    <property type="match status" value="1"/>
</dbReference>
<dbReference type="InterPro" id="IPR035566">
    <property type="entry name" value="Ribosomal_protein_bL20_C"/>
</dbReference>
<comment type="similarity">
    <text evidence="1">Belongs to the bacterial ribosomal protein bL20 family.</text>
</comment>
<feature type="compositionally biased region" description="Basic residues" evidence="6">
    <location>
        <begin position="1"/>
        <end position="17"/>
    </location>
</feature>
<feature type="region of interest" description="Disordered" evidence="6">
    <location>
        <begin position="1"/>
        <end position="26"/>
    </location>
</feature>
<evidence type="ECO:0000256" key="4">
    <source>
        <dbReference type="ARBA" id="ARBA00022980"/>
    </source>
</evidence>
<evidence type="ECO:0000256" key="6">
    <source>
        <dbReference type="SAM" id="MobiDB-lite"/>
    </source>
</evidence>
<dbReference type="PANTHER" id="PTHR10986">
    <property type="entry name" value="39S RIBOSOMAL PROTEIN L20"/>
    <property type="match status" value="1"/>
</dbReference>
<sequence length="120" mass="13591">MARVKRSVNARKKRKKVMDRASGYTGARSRRYRAAREQVMHAMQDSYDHRRARKGQFRRLWIQRINAAARINGTTYSKFMAGLKAADIDVDRKMLAEMAVNDPEAFAALVTVASNATADA</sequence>
<dbReference type="AlphaFoldDB" id="A0A3B0SF96"/>
<dbReference type="NCBIfam" id="TIGR01032">
    <property type="entry name" value="rplT_bact"/>
    <property type="match status" value="1"/>
</dbReference>
<accession>A0A3B0SF96</accession>
<protein>
    <submittedName>
        <fullName evidence="7">LSU ribosomal protein L20p</fullName>
    </submittedName>
</protein>
<evidence type="ECO:0000256" key="3">
    <source>
        <dbReference type="ARBA" id="ARBA00022884"/>
    </source>
</evidence>
<dbReference type="InterPro" id="IPR049946">
    <property type="entry name" value="RIBOSOMAL_L20_CS"/>
</dbReference>
<keyword evidence="2" id="KW-0699">rRNA-binding</keyword>
<dbReference type="GO" id="GO:0019843">
    <property type="term" value="F:rRNA binding"/>
    <property type="evidence" value="ECO:0007669"/>
    <property type="project" value="UniProtKB-KW"/>
</dbReference>
<keyword evidence="5" id="KW-0687">Ribonucleoprotein</keyword>
<keyword evidence="4 7" id="KW-0689">Ribosomal protein</keyword>
<dbReference type="FunFam" id="1.10.1900.20:FF:000001">
    <property type="entry name" value="50S ribosomal protein L20"/>
    <property type="match status" value="1"/>
</dbReference>
<organism evidence="7">
    <name type="scientific">hydrothermal vent metagenome</name>
    <dbReference type="NCBI Taxonomy" id="652676"/>
    <lineage>
        <taxon>unclassified sequences</taxon>
        <taxon>metagenomes</taxon>
        <taxon>ecological metagenomes</taxon>
    </lineage>
</organism>
<dbReference type="SUPFAM" id="SSF74731">
    <property type="entry name" value="Ribosomal protein L20"/>
    <property type="match status" value="1"/>
</dbReference>
<dbReference type="Pfam" id="PF00453">
    <property type="entry name" value="Ribosomal_L20"/>
    <property type="match status" value="1"/>
</dbReference>
<dbReference type="CDD" id="cd07026">
    <property type="entry name" value="Ribosomal_L20"/>
    <property type="match status" value="1"/>
</dbReference>
<keyword evidence="3" id="KW-0694">RNA-binding</keyword>
<gene>
    <name evidence="7" type="ORF">MNBD_ACTINO01-320</name>
</gene>
<evidence type="ECO:0000313" key="7">
    <source>
        <dbReference type="EMBL" id="VAW02763.1"/>
    </source>
</evidence>
<dbReference type="HAMAP" id="MF_00382">
    <property type="entry name" value="Ribosomal_bL20"/>
    <property type="match status" value="1"/>
</dbReference>
<proteinExistence type="inferred from homology"/>
<dbReference type="InterPro" id="IPR005813">
    <property type="entry name" value="Ribosomal_bL20"/>
</dbReference>
<dbReference type="GO" id="GO:1990904">
    <property type="term" value="C:ribonucleoprotein complex"/>
    <property type="evidence" value="ECO:0007669"/>
    <property type="project" value="UniProtKB-KW"/>
</dbReference>
<reference evidence="7" key="1">
    <citation type="submission" date="2018-06" db="EMBL/GenBank/DDBJ databases">
        <authorList>
            <person name="Zhirakovskaya E."/>
        </authorList>
    </citation>
    <scope>NUCLEOTIDE SEQUENCE</scope>
</reference>
<dbReference type="Gene3D" id="1.10.1900.20">
    <property type="entry name" value="Ribosomal protein L20"/>
    <property type="match status" value="1"/>
</dbReference>
<dbReference type="GO" id="GO:0006412">
    <property type="term" value="P:translation"/>
    <property type="evidence" value="ECO:0007669"/>
    <property type="project" value="InterPro"/>
</dbReference>
<evidence type="ECO:0000256" key="1">
    <source>
        <dbReference type="ARBA" id="ARBA00007698"/>
    </source>
</evidence>
<name>A0A3B0SF96_9ZZZZ</name>